<sequence>MKIFCLKSALLCQTFAVLVLCLLAMVLPARSETGQLLAGTAKINITPKTSEPIHDSVYARSLVLEVGQLNIAFVAVDLVIFTSTRIKKECFEKYGISQVILSSSHNHSGPLVANKIFFTEDSPFQKFYEDQIIKVIGIAANNKFRARISAGKSTFPQLNFNRLIVREDGHARESWFEDEHYKSENPERIPFGPVDAELGVIKVMNDHGDTRAVLMNYAMHADIVCFNYAVSADFPGVATRKVEETLGKDVNCLFIQGASGNMESLLISPRRSGPDDKIKTNYEPMQRTGDLLAWETVKLVKKTAPGPDRTDVKWMTDSLPFTGRYDKSLKFNVQFSNLIINNDISIAVCPGEFFIQFQLDWKEKMKVAGANGFLFGYSWTGGQWPGYIGDIRSMALGGYGADQNPKGIQVGSGESIMSKQLENFYSLIGLMRQHPPK</sequence>
<protein>
    <submittedName>
        <fullName evidence="2">Neutral/alkaline non-lysosomal ceramidase N-terminal domain-containing protein</fullName>
    </submittedName>
</protein>
<organism evidence="2 3">
    <name type="scientific">Dyadobacter subterraneus</name>
    <dbReference type="NCBI Taxonomy" id="2773304"/>
    <lineage>
        <taxon>Bacteria</taxon>
        <taxon>Pseudomonadati</taxon>
        <taxon>Bacteroidota</taxon>
        <taxon>Cytophagia</taxon>
        <taxon>Cytophagales</taxon>
        <taxon>Spirosomataceae</taxon>
        <taxon>Dyadobacter</taxon>
    </lineage>
</organism>
<dbReference type="Proteomes" id="UP000634134">
    <property type="component" value="Unassembled WGS sequence"/>
</dbReference>
<name>A0ABR9WB70_9BACT</name>
<dbReference type="Pfam" id="PF04734">
    <property type="entry name" value="Ceramidase_alk"/>
    <property type="match status" value="1"/>
</dbReference>
<reference evidence="3" key="1">
    <citation type="submission" date="2023-07" db="EMBL/GenBank/DDBJ databases">
        <title>Dyadobacter sp. nov 'subterranea' isolated from contaminted grondwater.</title>
        <authorList>
            <person name="Szabo I."/>
            <person name="Al-Omari J."/>
            <person name="Szerdahelyi S.G."/>
            <person name="Rado J."/>
        </authorList>
    </citation>
    <scope>NUCLEOTIDE SEQUENCE [LARGE SCALE GENOMIC DNA]</scope>
    <source>
        <strain evidence="3">UP-52</strain>
    </source>
</reference>
<feature type="domain" description="Neutral/alkaline non-lysosomal ceramidase N-terminal" evidence="1">
    <location>
        <begin position="48"/>
        <end position="249"/>
    </location>
</feature>
<gene>
    <name evidence="2" type="ORF">IEE83_12510</name>
</gene>
<dbReference type="InterPro" id="IPR031329">
    <property type="entry name" value="NEUT/ALK_ceramidase_N"/>
</dbReference>
<dbReference type="RefSeq" id="WP_194120894.1">
    <property type="nucleotide sequence ID" value="NZ_JACYGY010000001.1"/>
</dbReference>
<comment type="caution">
    <text evidence="2">The sequence shown here is derived from an EMBL/GenBank/DDBJ whole genome shotgun (WGS) entry which is preliminary data.</text>
</comment>
<dbReference type="EMBL" id="JACYGY010000001">
    <property type="protein sequence ID" value="MBE9462707.1"/>
    <property type="molecule type" value="Genomic_DNA"/>
</dbReference>
<evidence type="ECO:0000259" key="1">
    <source>
        <dbReference type="Pfam" id="PF04734"/>
    </source>
</evidence>
<evidence type="ECO:0000313" key="2">
    <source>
        <dbReference type="EMBL" id="MBE9462707.1"/>
    </source>
</evidence>
<evidence type="ECO:0000313" key="3">
    <source>
        <dbReference type="Proteomes" id="UP000634134"/>
    </source>
</evidence>
<keyword evidence="3" id="KW-1185">Reference proteome</keyword>
<accession>A0ABR9WB70</accession>
<proteinExistence type="predicted"/>